<reference evidence="2" key="2">
    <citation type="journal article" date="2015" name="Fish Shellfish Immunol.">
        <title>Early steps in the European eel (Anguilla anguilla)-Vibrio vulnificus interaction in the gills: Role of the RtxA13 toxin.</title>
        <authorList>
            <person name="Callol A."/>
            <person name="Pajuelo D."/>
            <person name="Ebbesson L."/>
            <person name="Teles M."/>
            <person name="MacKenzie S."/>
            <person name="Amaro C."/>
        </authorList>
    </citation>
    <scope>NUCLEOTIDE SEQUENCE</scope>
</reference>
<reference evidence="2" key="1">
    <citation type="submission" date="2014-11" db="EMBL/GenBank/DDBJ databases">
        <authorList>
            <person name="Amaro Gonzalez C."/>
        </authorList>
    </citation>
    <scope>NUCLEOTIDE SEQUENCE</scope>
</reference>
<evidence type="ECO:0000313" key="2">
    <source>
        <dbReference type="EMBL" id="JAH46348.1"/>
    </source>
</evidence>
<protein>
    <submittedName>
        <fullName evidence="2">Uncharacterized protein</fullName>
    </submittedName>
</protein>
<dbReference type="EMBL" id="GBXM01062229">
    <property type="protein sequence ID" value="JAH46348.1"/>
    <property type="molecule type" value="Transcribed_RNA"/>
</dbReference>
<sequence>MPLPVHQDISLCPSLSFSLSVGCLAVSLSLCWIC</sequence>
<name>A0A0E9T0V1_ANGAN</name>
<evidence type="ECO:0000256" key="1">
    <source>
        <dbReference type="SAM" id="Phobius"/>
    </source>
</evidence>
<dbReference type="AlphaFoldDB" id="A0A0E9T0V1"/>
<keyword evidence="1" id="KW-1133">Transmembrane helix</keyword>
<keyword evidence="1" id="KW-0812">Transmembrane</keyword>
<feature type="transmembrane region" description="Helical" evidence="1">
    <location>
        <begin position="15"/>
        <end position="33"/>
    </location>
</feature>
<accession>A0A0E9T0V1</accession>
<proteinExistence type="predicted"/>
<organism evidence="2">
    <name type="scientific">Anguilla anguilla</name>
    <name type="common">European freshwater eel</name>
    <name type="synonym">Muraena anguilla</name>
    <dbReference type="NCBI Taxonomy" id="7936"/>
    <lineage>
        <taxon>Eukaryota</taxon>
        <taxon>Metazoa</taxon>
        <taxon>Chordata</taxon>
        <taxon>Craniata</taxon>
        <taxon>Vertebrata</taxon>
        <taxon>Euteleostomi</taxon>
        <taxon>Actinopterygii</taxon>
        <taxon>Neopterygii</taxon>
        <taxon>Teleostei</taxon>
        <taxon>Anguilliformes</taxon>
        <taxon>Anguillidae</taxon>
        <taxon>Anguilla</taxon>
    </lineage>
</organism>
<keyword evidence="1" id="KW-0472">Membrane</keyword>